<keyword evidence="1" id="KW-0812">Transmembrane</keyword>
<protein>
    <submittedName>
        <fullName evidence="2">Uncharacterized protein</fullName>
    </submittedName>
</protein>
<sequence>MKRLTKKAWFHKRRIGWGVSPASLEGWLVTIGFIIVAPLVGIHYSEESITRYAILTVMVIILIAIILLTGEAPGSEMLDKLKKKNDK</sequence>
<organism evidence="2 3">
    <name type="scientific">Methanosarcina barkeri 227</name>
    <dbReference type="NCBI Taxonomy" id="1434106"/>
    <lineage>
        <taxon>Archaea</taxon>
        <taxon>Methanobacteriati</taxon>
        <taxon>Methanobacteriota</taxon>
        <taxon>Stenosarchaea group</taxon>
        <taxon>Methanomicrobia</taxon>
        <taxon>Methanosarcinales</taxon>
        <taxon>Methanosarcinaceae</taxon>
        <taxon>Methanosarcina</taxon>
    </lineage>
</organism>
<evidence type="ECO:0000256" key="1">
    <source>
        <dbReference type="SAM" id="Phobius"/>
    </source>
</evidence>
<dbReference type="EMBL" id="CP009530">
    <property type="protein sequence ID" value="AKB58951.1"/>
    <property type="molecule type" value="Genomic_DNA"/>
</dbReference>
<accession>A0A0E3LQV9</accession>
<evidence type="ECO:0000313" key="3">
    <source>
        <dbReference type="Proteomes" id="UP000033079"/>
    </source>
</evidence>
<feature type="transmembrane region" description="Helical" evidence="1">
    <location>
        <begin position="21"/>
        <end position="40"/>
    </location>
</feature>
<dbReference type="Proteomes" id="UP000033079">
    <property type="component" value="Chromosome"/>
</dbReference>
<dbReference type="RefSeq" id="WP_048120972.1">
    <property type="nucleotide sequence ID" value="NZ_CP009530.1"/>
</dbReference>
<evidence type="ECO:0000313" key="2">
    <source>
        <dbReference type="EMBL" id="AKB58951.1"/>
    </source>
</evidence>
<name>A0A0E3LQV9_METBA</name>
<keyword evidence="1" id="KW-0472">Membrane</keyword>
<dbReference type="HOGENOM" id="CLU_2534747_0_0_2"/>
<gene>
    <name evidence="2" type="ORF">MSBR2_2435</name>
</gene>
<feature type="transmembrane region" description="Helical" evidence="1">
    <location>
        <begin position="52"/>
        <end position="74"/>
    </location>
</feature>
<dbReference type="PATRIC" id="fig|1434106.5.peg.3132"/>
<reference evidence="2 3" key="1">
    <citation type="submission" date="2014-07" db="EMBL/GenBank/DDBJ databases">
        <title>Methanogenic archaea and the global carbon cycle.</title>
        <authorList>
            <person name="Henriksen J.R."/>
            <person name="Luke J."/>
            <person name="Reinhart S."/>
            <person name="Benedict M.N."/>
            <person name="Youngblut N.D."/>
            <person name="Metcalf M.E."/>
            <person name="Whitaker R.J."/>
            <person name="Metcalf W.W."/>
        </authorList>
    </citation>
    <scope>NUCLEOTIDE SEQUENCE [LARGE SCALE GENOMIC DNA]</scope>
    <source>
        <strain evidence="2 3">227</strain>
    </source>
</reference>
<dbReference type="AlphaFoldDB" id="A0A0E3LQV9"/>
<proteinExistence type="predicted"/>
<keyword evidence="1" id="KW-1133">Transmembrane helix</keyword>
<dbReference type="KEGG" id="mbar:MSBR2_2435"/>
<dbReference type="GeneID" id="24845763"/>